<evidence type="ECO:0000256" key="2">
    <source>
        <dbReference type="ARBA" id="ARBA00022737"/>
    </source>
</evidence>
<keyword evidence="3" id="KW-0732">Signal</keyword>
<reference evidence="4" key="3">
    <citation type="submission" date="2025-09" db="UniProtKB">
        <authorList>
            <consortium name="Ensembl"/>
        </authorList>
    </citation>
    <scope>IDENTIFICATION</scope>
</reference>
<proteinExistence type="predicted"/>
<dbReference type="SMART" id="SM00369">
    <property type="entry name" value="LRR_TYP"/>
    <property type="match status" value="11"/>
</dbReference>
<evidence type="ECO:0000256" key="3">
    <source>
        <dbReference type="SAM" id="SignalP"/>
    </source>
</evidence>
<evidence type="ECO:0000313" key="4">
    <source>
        <dbReference type="Ensembl" id="ENSDCDP00010013561.1"/>
    </source>
</evidence>
<evidence type="ECO:0000256" key="1">
    <source>
        <dbReference type="ARBA" id="ARBA00022614"/>
    </source>
</evidence>
<dbReference type="PROSITE" id="PS51450">
    <property type="entry name" value="LRR"/>
    <property type="match status" value="4"/>
</dbReference>
<dbReference type="InterPro" id="IPR001611">
    <property type="entry name" value="Leu-rich_rpt"/>
</dbReference>
<dbReference type="SMART" id="SM00368">
    <property type="entry name" value="LRR_RI"/>
    <property type="match status" value="4"/>
</dbReference>
<feature type="signal peptide" evidence="3">
    <location>
        <begin position="1"/>
        <end position="16"/>
    </location>
</feature>
<dbReference type="PANTHER" id="PTHR45712">
    <property type="entry name" value="AGAP008170-PA"/>
    <property type="match status" value="1"/>
</dbReference>
<dbReference type="InterPro" id="IPR003591">
    <property type="entry name" value="Leu-rich_rpt_typical-subtyp"/>
</dbReference>
<dbReference type="InterPro" id="IPR032675">
    <property type="entry name" value="LRR_dom_sf"/>
</dbReference>
<reference evidence="4 5" key="1">
    <citation type="submission" date="2020-06" db="EMBL/GenBank/DDBJ databases">
        <authorList>
            <consortium name="Wellcome Sanger Institute Data Sharing"/>
        </authorList>
    </citation>
    <scope>NUCLEOTIDE SEQUENCE [LARGE SCALE GENOMIC DNA]</scope>
</reference>
<dbReference type="SUPFAM" id="SSF52058">
    <property type="entry name" value="L domain-like"/>
    <property type="match status" value="1"/>
</dbReference>
<sequence length="505" mass="57022">MWRLWLLPLGLVYGHACPQKCTCEQAGSVQCFRVQAVPPGLQRDVRSLKLPYNHIKEIKVIYCCLSLICMSDFSMLMELEDISLASCGIETVEVGAFGLQRSLRSLDLQKNKLRQVPRGLPAGLETLRLGHNRIHSLQESTFEGLRRLRVLELHNNLISSLRGNSLSPLVRLDRLYLDANRMEAVQGTLRLPQLHLLSMESNKISSLSSAFFALLQSLRTLRLSGNLLARVPHDLPQGLLHLNLDHNQIRALRSRDMAQLRNLSVLSVSNNRLASVDGGLRLPNLTVLEMPGNNLRALPSRLAPRLERLDCGQNGLQEVGHQHLSAMRHLKHLFLENNTIKHFEGHALRSCFQLTNLALEQNHLSTVPEGLPETLVRLDLKLNRIAAVGEKELRGLKRLQVLNLRNNRLTTLGLPALLHLPRLRRLYLDQNPWNCSCELLRVKRTLLARGVDVAGELCHGPGHAPGDGWRASLLEQDRCEDHIREAAEREQLQVTDIEEDYDYGV</sequence>
<dbReference type="Pfam" id="PF13855">
    <property type="entry name" value="LRR_8"/>
    <property type="match status" value="3"/>
</dbReference>
<dbReference type="GeneTree" id="ENSGT00940000162914"/>
<keyword evidence="5" id="KW-1185">Reference proteome</keyword>
<protein>
    <submittedName>
        <fullName evidence="4">Uncharacterized protein</fullName>
    </submittedName>
</protein>
<name>A0AAY4B1E6_9TELE</name>
<dbReference type="PANTHER" id="PTHR45712:SF1">
    <property type="entry name" value="NEPHROCAN"/>
    <property type="match status" value="1"/>
</dbReference>
<dbReference type="Ensembl" id="ENSDCDT00010014310.1">
    <property type="protein sequence ID" value="ENSDCDP00010013561.1"/>
    <property type="gene ID" value="ENSDCDG00010006209.1"/>
</dbReference>
<keyword evidence="2" id="KW-0677">Repeat</keyword>
<evidence type="ECO:0000313" key="5">
    <source>
        <dbReference type="Proteomes" id="UP000694580"/>
    </source>
</evidence>
<organism evidence="4 5">
    <name type="scientific">Denticeps clupeoides</name>
    <name type="common">denticle herring</name>
    <dbReference type="NCBI Taxonomy" id="299321"/>
    <lineage>
        <taxon>Eukaryota</taxon>
        <taxon>Metazoa</taxon>
        <taxon>Chordata</taxon>
        <taxon>Craniata</taxon>
        <taxon>Vertebrata</taxon>
        <taxon>Euteleostomi</taxon>
        <taxon>Actinopterygii</taxon>
        <taxon>Neopterygii</taxon>
        <taxon>Teleostei</taxon>
        <taxon>Clupei</taxon>
        <taxon>Clupeiformes</taxon>
        <taxon>Denticipitoidei</taxon>
        <taxon>Denticipitidae</taxon>
        <taxon>Denticeps</taxon>
    </lineage>
</organism>
<dbReference type="GO" id="GO:0016020">
    <property type="term" value="C:membrane"/>
    <property type="evidence" value="ECO:0007669"/>
    <property type="project" value="UniProtKB-SubCell"/>
</dbReference>
<gene>
    <name evidence="4" type="primary">FBXL14</name>
</gene>
<dbReference type="FunFam" id="3.80.10.10:FF:001164">
    <property type="entry name" value="GH01279p"/>
    <property type="match status" value="1"/>
</dbReference>
<dbReference type="SMART" id="SM00364">
    <property type="entry name" value="LRR_BAC"/>
    <property type="match status" value="8"/>
</dbReference>
<keyword evidence="1" id="KW-0433">Leucine-rich repeat</keyword>
<dbReference type="AlphaFoldDB" id="A0AAY4B1E6"/>
<dbReference type="GO" id="GO:0007155">
    <property type="term" value="P:cell adhesion"/>
    <property type="evidence" value="ECO:0007669"/>
    <property type="project" value="UniProtKB-KW"/>
</dbReference>
<dbReference type="Proteomes" id="UP000694580">
    <property type="component" value="Chromosome 14"/>
</dbReference>
<dbReference type="InterPro" id="IPR050333">
    <property type="entry name" value="SLRP"/>
</dbReference>
<dbReference type="Gene3D" id="3.80.10.10">
    <property type="entry name" value="Ribonuclease Inhibitor"/>
    <property type="match status" value="4"/>
</dbReference>
<feature type="chain" id="PRO_5044240089" evidence="3">
    <location>
        <begin position="17"/>
        <end position="505"/>
    </location>
</feature>
<accession>A0AAY4B1E6</accession>
<dbReference type="GO" id="GO:0005615">
    <property type="term" value="C:extracellular space"/>
    <property type="evidence" value="ECO:0007669"/>
    <property type="project" value="TreeGrafter"/>
</dbReference>
<reference evidence="4" key="2">
    <citation type="submission" date="2025-08" db="UniProtKB">
        <authorList>
            <consortium name="Ensembl"/>
        </authorList>
    </citation>
    <scope>IDENTIFICATION</scope>
</reference>